<feature type="domain" description="LIM zinc-binding" evidence="7">
    <location>
        <begin position="950"/>
        <end position="1011"/>
    </location>
</feature>
<keyword evidence="1 5" id="KW-0479">Metal-binding</keyword>
<dbReference type="CDD" id="cd08368">
    <property type="entry name" value="LIM"/>
    <property type="match status" value="3"/>
</dbReference>
<feature type="compositionally biased region" description="Polar residues" evidence="6">
    <location>
        <begin position="257"/>
        <end position="277"/>
    </location>
</feature>
<feature type="domain" description="CENP-V/GFA" evidence="8">
    <location>
        <begin position="828"/>
        <end position="940"/>
    </location>
</feature>
<keyword evidence="4 5" id="KW-0440">LIM domain</keyword>
<dbReference type="InterPro" id="IPR006913">
    <property type="entry name" value="CENP-V/GFA"/>
</dbReference>
<proteinExistence type="predicted"/>
<dbReference type="SMART" id="SM00132">
    <property type="entry name" value="LIM"/>
    <property type="match status" value="3"/>
</dbReference>
<dbReference type="Pfam" id="PF00412">
    <property type="entry name" value="LIM"/>
    <property type="match status" value="2"/>
</dbReference>
<feature type="compositionally biased region" description="Low complexity" evidence="6">
    <location>
        <begin position="398"/>
        <end position="408"/>
    </location>
</feature>
<dbReference type="PROSITE" id="PS00478">
    <property type="entry name" value="LIM_DOMAIN_1"/>
    <property type="match status" value="1"/>
</dbReference>
<dbReference type="OrthoDB" id="15567at2759"/>
<feature type="region of interest" description="Disordered" evidence="6">
    <location>
        <begin position="1"/>
        <end position="709"/>
    </location>
</feature>
<feature type="compositionally biased region" description="Pro residues" evidence="6">
    <location>
        <begin position="586"/>
        <end position="600"/>
    </location>
</feature>
<feature type="compositionally biased region" description="Polar residues" evidence="6">
    <location>
        <begin position="302"/>
        <end position="335"/>
    </location>
</feature>
<dbReference type="EMBL" id="KN840441">
    <property type="protein sequence ID" value="KIP12138.1"/>
    <property type="molecule type" value="Genomic_DNA"/>
</dbReference>
<dbReference type="InterPro" id="IPR001781">
    <property type="entry name" value="Znf_LIM"/>
</dbReference>
<dbReference type="GO" id="GO:0005634">
    <property type="term" value="C:nucleus"/>
    <property type="evidence" value="ECO:0007669"/>
    <property type="project" value="TreeGrafter"/>
</dbReference>
<protein>
    <recommendedName>
        <fullName evidence="11">LIM zinc-binding domain-containing protein</fullName>
    </recommendedName>
</protein>
<feature type="compositionally biased region" description="Low complexity" evidence="6">
    <location>
        <begin position="47"/>
        <end position="61"/>
    </location>
</feature>
<dbReference type="PANTHER" id="PTHR24205:SF16">
    <property type="entry name" value="GH01042P-RELATED"/>
    <property type="match status" value="1"/>
</dbReference>
<evidence type="ECO:0000256" key="4">
    <source>
        <dbReference type="ARBA" id="ARBA00023038"/>
    </source>
</evidence>
<feature type="compositionally biased region" description="Polar residues" evidence="6">
    <location>
        <begin position="186"/>
        <end position="195"/>
    </location>
</feature>
<gene>
    <name evidence="9" type="ORF">PHLGIDRAFT_124316</name>
</gene>
<sequence length="1013" mass="110118">MSHTAYPNNYQLPSPQFPSYQQPQHAGSYVPNPNTATYPNDIYEQDAPPSSWNNASQNNSQRPTVPQLSRPPSAQAQHMDLTSALYSPIHVQSPYAGTRPAPPTRAGSVFSHHGQQGPAAYPPVLNQQSPTRRPLPTPHARPVTNPVPDRRPLPSGYQVSPSAPSTPFHRPSYSTSAAPTSSAFSIQSSESTFGSPITGAPSSTRSSRPLPTPTPRSTKSVDLARSSSPVKDILESTGPLPPPGQRFVPLWKRSLPTAPQSSDRSPAFRQSITTTGFSDDGRSAPGLQRSGSAVRPLPPSPVQTNTPTTGTPYHSPSRTTFSRDNSVGSQPSSPHGSYGYDRHRVLPGIPQSIPNSMSTPSTPHKPHHYPILTESPPKASHSPQSSESEDMYENSLLQRPPRQSSMMRPPSPSFGSREPPSRSSLDQQRPVERDSGHPSGAPRTRRMSIVSRMAEMSLNGSSPDLTLAKTSASVNGSPAKREYSTPVMNRPSTQTSNSHWPVDLPPLPRTPQIQYDQDYAPSGQSSPTRSQPSQAPPPPPQSSVVSPTRSRFLPQTRSRDTSPSQSTPQAPLGSLPPNDPSSPTRPRFPPQAPPRDPALPAPQAQRIFPSLDDAPPPSLRRSPSPMRASTLPPLPSANILPTIRTQNVASRSGSTTMSPPSSVTPSSPSSAFSLSAFPAPPQMIPQWKNNGATFGSSSGSGFRSASPTRRNVPVIAEPQQEKWNASPSMSVSRPEHRHEPRIPKISFPVMDDDDGDTVQIPVINIDGSDVSIPQISFSDEGAPPPATRRLNNPVHPLPTVRNKGGLFCGGCSKAILGRSINTMGANWHPGCFRCASCDQLLENLAMFEHEHRLYCSLCYYENFAPRCYHCQTEIADQDYITLSEADELGKRTYHTQHFFCAECGDPFLPPSSTSRSFAGDGTFDSGAGEGFTVYNGHPYCERCHVRLRMPKCKKCKKPIRKDMDALEVLGGKWCPECFVCKACEGPFINGRFFLRDEKPFCQHCFEIIIKSEL</sequence>
<feature type="compositionally biased region" description="Polar residues" evidence="6">
    <location>
        <begin position="458"/>
        <end position="476"/>
    </location>
</feature>
<dbReference type="SUPFAM" id="SSF57716">
    <property type="entry name" value="Glucocorticoid receptor-like (DNA-binding domain)"/>
    <property type="match status" value="4"/>
</dbReference>
<name>A0A0C3PW14_PHLG1</name>
<dbReference type="PANTHER" id="PTHR24205">
    <property type="entry name" value="FOUR AND A HALF LIM DOMAINS PROTEIN"/>
    <property type="match status" value="1"/>
</dbReference>
<dbReference type="HOGENOM" id="CLU_012202_0_0_1"/>
<reference evidence="9 10" key="1">
    <citation type="journal article" date="2014" name="PLoS Genet.">
        <title>Analysis of the Phlebiopsis gigantea genome, transcriptome and secretome provides insight into its pioneer colonization strategies of wood.</title>
        <authorList>
            <person name="Hori C."/>
            <person name="Ishida T."/>
            <person name="Igarashi K."/>
            <person name="Samejima M."/>
            <person name="Suzuki H."/>
            <person name="Master E."/>
            <person name="Ferreira P."/>
            <person name="Ruiz-Duenas F.J."/>
            <person name="Held B."/>
            <person name="Canessa P."/>
            <person name="Larrondo L.F."/>
            <person name="Schmoll M."/>
            <person name="Druzhinina I.S."/>
            <person name="Kubicek C.P."/>
            <person name="Gaskell J.A."/>
            <person name="Kersten P."/>
            <person name="St John F."/>
            <person name="Glasner J."/>
            <person name="Sabat G."/>
            <person name="Splinter BonDurant S."/>
            <person name="Syed K."/>
            <person name="Yadav J."/>
            <person name="Mgbeahuruike A.C."/>
            <person name="Kovalchuk A."/>
            <person name="Asiegbu F.O."/>
            <person name="Lackner G."/>
            <person name="Hoffmeister D."/>
            <person name="Rencoret J."/>
            <person name="Gutierrez A."/>
            <person name="Sun H."/>
            <person name="Lindquist E."/>
            <person name="Barry K."/>
            <person name="Riley R."/>
            <person name="Grigoriev I.V."/>
            <person name="Henrissat B."/>
            <person name="Kues U."/>
            <person name="Berka R.M."/>
            <person name="Martinez A.T."/>
            <person name="Covert S.F."/>
            <person name="Blanchette R.A."/>
            <person name="Cullen D."/>
        </authorList>
    </citation>
    <scope>NUCLEOTIDE SEQUENCE [LARGE SCALE GENOMIC DNA]</scope>
    <source>
        <strain evidence="9 10">11061_1 CR5-6</strain>
    </source>
</reference>
<feature type="compositionally biased region" description="Low complexity" evidence="6">
    <location>
        <begin position="650"/>
        <end position="677"/>
    </location>
</feature>
<feature type="compositionally biased region" description="Low complexity" evidence="6">
    <location>
        <begin position="691"/>
        <end position="706"/>
    </location>
</feature>
<keyword evidence="10" id="KW-1185">Reference proteome</keyword>
<feature type="compositionally biased region" description="Polar residues" evidence="6">
    <location>
        <begin position="486"/>
        <end position="499"/>
    </location>
</feature>
<dbReference type="PROSITE" id="PS51891">
    <property type="entry name" value="CENP_V_GFA"/>
    <property type="match status" value="1"/>
</dbReference>
<evidence type="ECO:0000259" key="7">
    <source>
        <dbReference type="PROSITE" id="PS50023"/>
    </source>
</evidence>
<dbReference type="PROSITE" id="PS50023">
    <property type="entry name" value="LIM_DOMAIN_2"/>
    <property type="match status" value="2"/>
</dbReference>
<dbReference type="GO" id="GO:0030695">
    <property type="term" value="F:GTPase regulator activity"/>
    <property type="evidence" value="ECO:0007669"/>
    <property type="project" value="UniProtKB-ARBA"/>
</dbReference>
<dbReference type="AlphaFoldDB" id="A0A0C3PW14"/>
<evidence type="ECO:0000256" key="2">
    <source>
        <dbReference type="ARBA" id="ARBA00022737"/>
    </source>
</evidence>
<keyword evidence="2" id="KW-0677">Repeat</keyword>
<organism evidence="9 10">
    <name type="scientific">Phlebiopsis gigantea (strain 11061_1 CR5-6)</name>
    <name type="common">White-rot fungus</name>
    <name type="synonym">Peniophora gigantea</name>
    <dbReference type="NCBI Taxonomy" id="745531"/>
    <lineage>
        <taxon>Eukaryota</taxon>
        <taxon>Fungi</taxon>
        <taxon>Dikarya</taxon>
        <taxon>Basidiomycota</taxon>
        <taxon>Agaricomycotina</taxon>
        <taxon>Agaricomycetes</taxon>
        <taxon>Polyporales</taxon>
        <taxon>Phanerochaetaceae</taxon>
        <taxon>Phlebiopsis</taxon>
    </lineage>
</organism>
<evidence type="ECO:0000313" key="9">
    <source>
        <dbReference type="EMBL" id="KIP12138.1"/>
    </source>
</evidence>
<dbReference type="GO" id="GO:0046872">
    <property type="term" value="F:metal ion binding"/>
    <property type="evidence" value="ECO:0007669"/>
    <property type="project" value="UniProtKB-KW"/>
</dbReference>
<accession>A0A0C3PW14</accession>
<feature type="compositionally biased region" description="Low complexity" evidence="6">
    <location>
        <begin position="10"/>
        <end position="24"/>
    </location>
</feature>
<dbReference type="GO" id="GO:0016846">
    <property type="term" value="F:carbon-sulfur lyase activity"/>
    <property type="evidence" value="ECO:0007669"/>
    <property type="project" value="InterPro"/>
</dbReference>
<evidence type="ECO:0000256" key="6">
    <source>
        <dbReference type="SAM" id="MobiDB-lite"/>
    </source>
</evidence>
<feature type="domain" description="LIM zinc-binding" evidence="7">
    <location>
        <begin position="806"/>
        <end position="865"/>
    </location>
</feature>
<dbReference type="Gene3D" id="2.10.110.10">
    <property type="entry name" value="Cysteine Rich Protein"/>
    <property type="match status" value="3"/>
</dbReference>
<keyword evidence="3 5" id="KW-0862">Zinc</keyword>
<feature type="compositionally biased region" description="Polar residues" evidence="6">
    <location>
        <begin position="62"/>
        <end position="76"/>
    </location>
</feature>
<evidence type="ECO:0000259" key="8">
    <source>
        <dbReference type="PROSITE" id="PS51891"/>
    </source>
</evidence>
<feature type="compositionally biased region" description="Low complexity" evidence="6">
    <location>
        <begin position="171"/>
        <end position="185"/>
    </location>
</feature>
<evidence type="ECO:0000313" key="10">
    <source>
        <dbReference type="Proteomes" id="UP000053257"/>
    </source>
</evidence>
<evidence type="ECO:0000256" key="5">
    <source>
        <dbReference type="PROSITE-ProRule" id="PRU00125"/>
    </source>
</evidence>
<dbReference type="GO" id="GO:0003712">
    <property type="term" value="F:transcription coregulator activity"/>
    <property type="evidence" value="ECO:0007669"/>
    <property type="project" value="TreeGrafter"/>
</dbReference>
<feature type="compositionally biased region" description="Polar residues" evidence="6">
    <location>
        <begin position="352"/>
        <end position="362"/>
    </location>
</feature>
<feature type="compositionally biased region" description="Low complexity" evidence="6">
    <location>
        <begin position="521"/>
        <end position="533"/>
    </location>
</feature>
<dbReference type="Proteomes" id="UP000053257">
    <property type="component" value="Unassembled WGS sequence"/>
</dbReference>
<evidence type="ECO:0008006" key="11">
    <source>
        <dbReference type="Google" id="ProtNLM"/>
    </source>
</evidence>
<dbReference type="STRING" id="745531.A0A0C3PW14"/>
<evidence type="ECO:0000256" key="3">
    <source>
        <dbReference type="ARBA" id="ARBA00022833"/>
    </source>
</evidence>
<feature type="compositionally biased region" description="Polar residues" evidence="6">
    <location>
        <begin position="553"/>
        <end position="569"/>
    </location>
</feature>
<evidence type="ECO:0000256" key="1">
    <source>
        <dbReference type="ARBA" id="ARBA00022723"/>
    </source>
</evidence>